<reference evidence="2" key="1">
    <citation type="submission" date="2023-07" db="EMBL/GenBank/DDBJ databases">
        <title>draft genome sequence of fig (Ficus carica).</title>
        <authorList>
            <person name="Takahashi T."/>
            <person name="Nishimura K."/>
        </authorList>
    </citation>
    <scope>NUCLEOTIDE SEQUENCE</scope>
</reference>
<keyword evidence="3" id="KW-1185">Reference proteome</keyword>
<feature type="region of interest" description="Disordered" evidence="1">
    <location>
        <begin position="1"/>
        <end position="29"/>
    </location>
</feature>
<name>A0AA88CQA4_FICCA</name>
<protein>
    <submittedName>
        <fullName evidence="2">Uncharacterized protein</fullName>
    </submittedName>
</protein>
<proteinExistence type="predicted"/>
<evidence type="ECO:0000256" key="1">
    <source>
        <dbReference type="SAM" id="MobiDB-lite"/>
    </source>
</evidence>
<accession>A0AA88CQA4</accession>
<comment type="caution">
    <text evidence="2">The sequence shown here is derived from an EMBL/GenBank/DDBJ whole genome shotgun (WGS) entry which is preliminary data.</text>
</comment>
<dbReference type="Proteomes" id="UP001187192">
    <property type="component" value="Unassembled WGS sequence"/>
</dbReference>
<dbReference type="AlphaFoldDB" id="A0AA88CQA4"/>
<evidence type="ECO:0000313" key="3">
    <source>
        <dbReference type="Proteomes" id="UP001187192"/>
    </source>
</evidence>
<organism evidence="2 3">
    <name type="scientific">Ficus carica</name>
    <name type="common">Common fig</name>
    <dbReference type="NCBI Taxonomy" id="3494"/>
    <lineage>
        <taxon>Eukaryota</taxon>
        <taxon>Viridiplantae</taxon>
        <taxon>Streptophyta</taxon>
        <taxon>Embryophyta</taxon>
        <taxon>Tracheophyta</taxon>
        <taxon>Spermatophyta</taxon>
        <taxon>Magnoliopsida</taxon>
        <taxon>eudicotyledons</taxon>
        <taxon>Gunneridae</taxon>
        <taxon>Pentapetalae</taxon>
        <taxon>rosids</taxon>
        <taxon>fabids</taxon>
        <taxon>Rosales</taxon>
        <taxon>Moraceae</taxon>
        <taxon>Ficeae</taxon>
        <taxon>Ficus</taxon>
    </lineage>
</organism>
<dbReference type="EMBL" id="BTGU01001561">
    <property type="protein sequence ID" value="GMN25422.1"/>
    <property type="molecule type" value="Genomic_DNA"/>
</dbReference>
<sequence>MTGHHEEETPHGLALVNQPSRHPSLAPLASQCLHTSTSLRPATTKRSHLILLALVSKLSWLCLLGKLGQGGPATTQGS</sequence>
<feature type="compositionally biased region" description="Basic and acidic residues" evidence="1">
    <location>
        <begin position="1"/>
        <end position="10"/>
    </location>
</feature>
<gene>
    <name evidence="2" type="ORF">TIFTF001_040708</name>
</gene>
<evidence type="ECO:0000313" key="2">
    <source>
        <dbReference type="EMBL" id="GMN25422.1"/>
    </source>
</evidence>